<sequence>MNPQRVVAIWLLYQSMKRRRIKRKFWTISLRSSFSSQQT</sequence>
<evidence type="ECO:0000313" key="1">
    <source>
        <dbReference type="EMBL" id="CAH2012134.1"/>
    </source>
</evidence>
<name>A0A9P0MF52_ACAOB</name>
<protein>
    <submittedName>
        <fullName evidence="1">Uncharacterized protein</fullName>
    </submittedName>
</protein>
<dbReference type="Proteomes" id="UP001152888">
    <property type="component" value="Unassembled WGS sequence"/>
</dbReference>
<evidence type="ECO:0000313" key="2">
    <source>
        <dbReference type="Proteomes" id="UP001152888"/>
    </source>
</evidence>
<reference evidence="1" key="1">
    <citation type="submission" date="2022-03" db="EMBL/GenBank/DDBJ databases">
        <authorList>
            <person name="Sayadi A."/>
        </authorList>
    </citation>
    <scope>NUCLEOTIDE SEQUENCE</scope>
</reference>
<dbReference type="AlphaFoldDB" id="A0A9P0MF52"/>
<accession>A0A9P0MF52</accession>
<keyword evidence="2" id="KW-1185">Reference proteome</keyword>
<gene>
    <name evidence="1" type="ORF">ACAOBT_LOCUS32647</name>
</gene>
<organism evidence="1 2">
    <name type="scientific">Acanthoscelides obtectus</name>
    <name type="common">Bean weevil</name>
    <name type="synonym">Bruchus obtectus</name>
    <dbReference type="NCBI Taxonomy" id="200917"/>
    <lineage>
        <taxon>Eukaryota</taxon>
        <taxon>Metazoa</taxon>
        <taxon>Ecdysozoa</taxon>
        <taxon>Arthropoda</taxon>
        <taxon>Hexapoda</taxon>
        <taxon>Insecta</taxon>
        <taxon>Pterygota</taxon>
        <taxon>Neoptera</taxon>
        <taxon>Endopterygota</taxon>
        <taxon>Coleoptera</taxon>
        <taxon>Polyphaga</taxon>
        <taxon>Cucujiformia</taxon>
        <taxon>Chrysomeloidea</taxon>
        <taxon>Chrysomelidae</taxon>
        <taxon>Bruchinae</taxon>
        <taxon>Bruchini</taxon>
        <taxon>Acanthoscelides</taxon>
    </lineage>
</organism>
<dbReference type="EMBL" id="CAKOFQ010008147">
    <property type="protein sequence ID" value="CAH2012134.1"/>
    <property type="molecule type" value="Genomic_DNA"/>
</dbReference>
<comment type="caution">
    <text evidence="1">The sequence shown here is derived from an EMBL/GenBank/DDBJ whole genome shotgun (WGS) entry which is preliminary data.</text>
</comment>
<proteinExistence type="predicted"/>